<sequence>MFFLISAIPVQAQASRTWVSGVGDDANPCSRTAPCKTFAGAISKTAAGGEIDALDPAGYGALTITKAITIDGGGGQVASVLVSGTNGINVSAGASDVVILRNLRFNGIGTGLTAINYISGSALVVEDCAIYDFTTAGIGATPSATAKLMVTNTTITNTAIGINLAPTGSLSGQVDHANIQVMTTAGIKASGPANITLSNSTISNAATGVLAASGSILGIDSSQINNNATGFSTTGGFMRVSRNIVFNNNADFSISGGTIASAGNNIVAGNGATVPNGTVTQR</sequence>
<protein>
    <recommendedName>
        <fullName evidence="3">Right handed beta helix domain-containing protein</fullName>
    </recommendedName>
</protein>
<accession>A0ABR7U8Q0</accession>
<dbReference type="InterPro" id="IPR011050">
    <property type="entry name" value="Pectin_lyase_fold/virulence"/>
</dbReference>
<comment type="caution">
    <text evidence="1">The sequence shown here is derived from an EMBL/GenBank/DDBJ whole genome shotgun (WGS) entry which is preliminary data.</text>
</comment>
<dbReference type="InterPro" id="IPR012334">
    <property type="entry name" value="Pectin_lyas_fold"/>
</dbReference>
<dbReference type="EMBL" id="JAATTO010000027">
    <property type="protein sequence ID" value="MBC9980434.1"/>
    <property type="molecule type" value="Genomic_DNA"/>
</dbReference>
<name>A0ABR7U8Q0_9BRAD</name>
<dbReference type="SUPFAM" id="SSF51126">
    <property type="entry name" value="Pectin lyase-like"/>
    <property type="match status" value="1"/>
</dbReference>
<evidence type="ECO:0000313" key="1">
    <source>
        <dbReference type="EMBL" id="MBC9980434.1"/>
    </source>
</evidence>
<reference evidence="1 2" key="1">
    <citation type="journal article" date="2020" name="Arch. Microbiol.">
        <title>Bradyrhizobium campsiandrae sp. nov., a nitrogen-fixing bacterial strain isolated from a native leguminous tree from the Amazon adapted to flooded conditions.</title>
        <authorList>
            <person name="Cabral Michel D."/>
            <person name="Martins da Costa E."/>
            <person name="Azarias Guimaraes A."/>
            <person name="Soares de Carvalho T."/>
            <person name="Santos de Castro Caputo P."/>
            <person name="Willems A."/>
            <person name="de Souza Moreira F.M."/>
        </authorList>
    </citation>
    <scope>NUCLEOTIDE SEQUENCE [LARGE SCALE GENOMIC DNA]</scope>
    <source>
        <strain evidence="2">INPA 384B</strain>
    </source>
</reference>
<evidence type="ECO:0000313" key="2">
    <source>
        <dbReference type="Proteomes" id="UP000639516"/>
    </source>
</evidence>
<evidence type="ECO:0008006" key="3">
    <source>
        <dbReference type="Google" id="ProtNLM"/>
    </source>
</evidence>
<proteinExistence type="predicted"/>
<gene>
    <name evidence="1" type="ORF">HA482_19725</name>
</gene>
<keyword evidence="2" id="KW-1185">Reference proteome</keyword>
<dbReference type="Proteomes" id="UP000639516">
    <property type="component" value="Unassembled WGS sequence"/>
</dbReference>
<dbReference type="Gene3D" id="2.160.20.10">
    <property type="entry name" value="Single-stranded right-handed beta-helix, Pectin lyase-like"/>
    <property type="match status" value="1"/>
</dbReference>
<organism evidence="1 2">
    <name type="scientific">Bradyrhizobium campsiandrae</name>
    <dbReference type="NCBI Taxonomy" id="1729892"/>
    <lineage>
        <taxon>Bacteria</taxon>
        <taxon>Pseudomonadati</taxon>
        <taxon>Pseudomonadota</taxon>
        <taxon>Alphaproteobacteria</taxon>
        <taxon>Hyphomicrobiales</taxon>
        <taxon>Nitrobacteraceae</taxon>
        <taxon>Bradyrhizobium</taxon>
    </lineage>
</organism>